<feature type="compositionally biased region" description="Basic and acidic residues" evidence="6">
    <location>
        <begin position="252"/>
        <end position="271"/>
    </location>
</feature>
<evidence type="ECO:0000313" key="8">
    <source>
        <dbReference type="EMBL" id="KAH8697848.1"/>
    </source>
</evidence>
<organism evidence="8 9">
    <name type="scientific">Talaromyces proteolyticus</name>
    <dbReference type="NCBI Taxonomy" id="1131652"/>
    <lineage>
        <taxon>Eukaryota</taxon>
        <taxon>Fungi</taxon>
        <taxon>Dikarya</taxon>
        <taxon>Ascomycota</taxon>
        <taxon>Pezizomycotina</taxon>
        <taxon>Eurotiomycetes</taxon>
        <taxon>Eurotiomycetidae</taxon>
        <taxon>Eurotiales</taxon>
        <taxon>Trichocomaceae</taxon>
        <taxon>Talaromyces</taxon>
        <taxon>Talaromyces sect. Bacilispori</taxon>
    </lineage>
</organism>
<reference evidence="8" key="1">
    <citation type="submission" date="2021-12" db="EMBL/GenBank/DDBJ databases">
        <title>Convergent genome expansion in fungi linked to evolution of root-endophyte symbiosis.</title>
        <authorList>
            <consortium name="DOE Joint Genome Institute"/>
            <person name="Ke Y.-H."/>
            <person name="Bonito G."/>
            <person name="Liao H.-L."/>
            <person name="Looney B."/>
            <person name="Rojas-Flechas A."/>
            <person name="Nash J."/>
            <person name="Hameed K."/>
            <person name="Schadt C."/>
            <person name="Martin F."/>
            <person name="Crous P.W."/>
            <person name="Miettinen O."/>
            <person name="Magnuson J.K."/>
            <person name="Labbe J."/>
            <person name="Jacobson D."/>
            <person name="Doktycz M.J."/>
            <person name="Veneault-Fourrey C."/>
            <person name="Kuo A."/>
            <person name="Mondo S."/>
            <person name="Calhoun S."/>
            <person name="Riley R."/>
            <person name="Ohm R."/>
            <person name="LaButti K."/>
            <person name="Andreopoulos B."/>
            <person name="Pangilinan J."/>
            <person name="Nolan M."/>
            <person name="Tritt A."/>
            <person name="Clum A."/>
            <person name="Lipzen A."/>
            <person name="Daum C."/>
            <person name="Barry K."/>
            <person name="Grigoriev I.V."/>
            <person name="Vilgalys R."/>
        </authorList>
    </citation>
    <scope>NUCLEOTIDE SEQUENCE</scope>
    <source>
        <strain evidence="8">PMI_201</strain>
    </source>
</reference>
<evidence type="ECO:0000256" key="1">
    <source>
        <dbReference type="ARBA" id="ARBA00004123"/>
    </source>
</evidence>
<feature type="region of interest" description="Disordered" evidence="6">
    <location>
        <begin position="1"/>
        <end position="39"/>
    </location>
</feature>
<dbReference type="Pfam" id="PF00076">
    <property type="entry name" value="RRM_1"/>
    <property type="match status" value="1"/>
</dbReference>
<feature type="compositionally biased region" description="Basic residues" evidence="6">
    <location>
        <begin position="540"/>
        <end position="554"/>
    </location>
</feature>
<feature type="region of interest" description="Disordered" evidence="6">
    <location>
        <begin position="506"/>
        <end position="577"/>
    </location>
</feature>
<evidence type="ECO:0000259" key="7">
    <source>
        <dbReference type="PROSITE" id="PS50102"/>
    </source>
</evidence>
<dbReference type="AlphaFoldDB" id="A0AAD4Q138"/>
<feature type="region of interest" description="Disordered" evidence="6">
    <location>
        <begin position="204"/>
        <end position="435"/>
    </location>
</feature>
<gene>
    <name evidence="8" type="ORF">BGW36DRAFT_461755</name>
</gene>
<dbReference type="RefSeq" id="XP_046072549.1">
    <property type="nucleotide sequence ID" value="XM_046222141.1"/>
</dbReference>
<dbReference type="InterPro" id="IPR039722">
    <property type="entry name" value="Upf3"/>
</dbReference>
<dbReference type="Gene3D" id="3.30.70.330">
    <property type="match status" value="2"/>
</dbReference>
<dbReference type="PANTHER" id="PTHR13112:SF0">
    <property type="entry name" value="FI21285P1"/>
    <property type="match status" value="1"/>
</dbReference>
<feature type="compositionally biased region" description="Basic and acidic residues" evidence="6">
    <location>
        <begin position="373"/>
        <end position="383"/>
    </location>
</feature>
<dbReference type="PANTHER" id="PTHR13112">
    <property type="entry name" value="UPF3 REGULATOR OF NONSENSE TRANSCRIPTS-LIKE PROTEIN"/>
    <property type="match status" value="1"/>
</dbReference>
<feature type="compositionally biased region" description="Basic and acidic residues" evidence="6">
    <location>
        <begin position="302"/>
        <end position="311"/>
    </location>
</feature>
<evidence type="ECO:0000256" key="5">
    <source>
        <dbReference type="PROSITE-ProRule" id="PRU00176"/>
    </source>
</evidence>
<dbReference type="GO" id="GO:0005730">
    <property type="term" value="C:nucleolus"/>
    <property type="evidence" value="ECO:0007669"/>
    <property type="project" value="TreeGrafter"/>
</dbReference>
<dbReference type="PROSITE" id="PS50102">
    <property type="entry name" value="RRM"/>
    <property type="match status" value="1"/>
</dbReference>
<dbReference type="SMART" id="SM00360">
    <property type="entry name" value="RRM"/>
    <property type="match status" value="1"/>
</dbReference>
<dbReference type="GO" id="GO:0000184">
    <property type="term" value="P:nuclear-transcribed mRNA catabolic process, nonsense-mediated decay"/>
    <property type="evidence" value="ECO:0007669"/>
    <property type="project" value="UniProtKB-KW"/>
</dbReference>
<dbReference type="InterPro" id="IPR035979">
    <property type="entry name" value="RBD_domain_sf"/>
</dbReference>
<evidence type="ECO:0000256" key="3">
    <source>
        <dbReference type="ARBA" id="ARBA00023161"/>
    </source>
</evidence>
<dbReference type="GO" id="GO:0003729">
    <property type="term" value="F:mRNA binding"/>
    <property type="evidence" value="ECO:0007669"/>
    <property type="project" value="TreeGrafter"/>
</dbReference>
<dbReference type="CDD" id="cd12455">
    <property type="entry name" value="RRM_like_Smg4_UPF3"/>
    <property type="match status" value="1"/>
</dbReference>
<dbReference type="SUPFAM" id="SSF54928">
    <property type="entry name" value="RNA-binding domain, RBD"/>
    <property type="match status" value="2"/>
</dbReference>
<dbReference type="InterPro" id="IPR000504">
    <property type="entry name" value="RRM_dom"/>
</dbReference>
<dbReference type="GeneID" id="70252428"/>
<keyword evidence="5" id="KW-0694">RNA-binding</keyword>
<feature type="compositionally biased region" description="Basic and acidic residues" evidence="6">
    <location>
        <begin position="219"/>
        <end position="243"/>
    </location>
</feature>
<keyword evidence="9" id="KW-1185">Reference proteome</keyword>
<dbReference type="Proteomes" id="UP001201262">
    <property type="component" value="Unassembled WGS sequence"/>
</dbReference>
<comment type="similarity">
    <text evidence="2">Belongs to the RENT3 family.</text>
</comment>
<keyword evidence="3" id="KW-0866">Nonsense-mediated mRNA decay</keyword>
<dbReference type="Pfam" id="PF03467">
    <property type="entry name" value="Smg4_UPF3"/>
    <property type="match status" value="1"/>
</dbReference>
<sequence>MSQASSGGKPAGVLQIPVSATQKGTPTPAKSAPKPPAPRLKLIVRRLPPGLTRSEFETGLGDDWKLGSGQVDWFQFKPGKISKDPAKPSRPARAYLHVLSEAMIPSLFEKVKNTSFHDARNSSNDPVLVGPPSVEFAPYARLPGSRIRKDGRQGTIDQDPDFVSFLESLTNPVAKLATGEADGEKKEDEEVNITPLVQYIKDKKANKAKEAASSKASKRSKEKEAKAEKAEAKKLLKRPDKESTSLATPSSPEKKGASTPVKVEKATKEAAKAANKQAAAAAKSKQSASKDSTPQSPTRPAATDRKRERGDVSAAAKILQRDLGLAPSGGRRRGKGAAAAADDTTKKDTAQESGSPTPTVPTGPKGSKQNAKTAKENTYKDNTPKVIASKANVNLAAEGVTPAPRTDSPTATKEGAQKPAKQPKAKQPPPVSPTATQAFVKHANPSQGVTEELLDTAFSVFGRVTKVEIDRKKGFGYVDFAEPDGLQKAIAASPVTVAQSQVVVLERKNPPSQAKAAKASDTAQPPAGATTLQQASSKEKRSRGTRSRGGRGQKKTAGAGEGDKVEKMDNAATSSEA</sequence>
<evidence type="ECO:0000313" key="9">
    <source>
        <dbReference type="Proteomes" id="UP001201262"/>
    </source>
</evidence>
<evidence type="ECO:0000256" key="2">
    <source>
        <dbReference type="ARBA" id="ARBA00005991"/>
    </source>
</evidence>
<dbReference type="GO" id="GO:0005737">
    <property type="term" value="C:cytoplasm"/>
    <property type="evidence" value="ECO:0007669"/>
    <property type="project" value="TreeGrafter"/>
</dbReference>
<comment type="subcellular location">
    <subcellularLocation>
        <location evidence="1">Nucleus</location>
    </subcellularLocation>
</comment>
<evidence type="ECO:0000256" key="4">
    <source>
        <dbReference type="ARBA" id="ARBA00023242"/>
    </source>
</evidence>
<dbReference type="EMBL" id="JAJTJA010000006">
    <property type="protein sequence ID" value="KAH8697848.1"/>
    <property type="molecule type" value="Genomic_DNA"/>
</dbReference>
<protein>
    <submittedName>
        <fullName evidence="8">Smg-4/UPF3 family-domain-containing protein</fullName>
    </submittedName>
</protein>
<dbReference type="CDD" id="cd00590">
    <property type="entry name" value="RRM_SF"/>
    <property type="match status" value="1"/>
</dbReference>
<comment type="caution">
    <text evidence="8">The sequence shown here is derived from an EMBL/GenBank/DDBJ whole genome shotgun (WGS) entry which is preliminary data.</text>
</comment>
<feature type="compositionally biased region" description="Low complexity" evidence="6">
    <location>
        <begin position="353"/>
        <end position="368"/>
    </location>
</feature>
<feature type="compositionally biased region" description="Low complexity" evidence="6">
    <location>
        <begin position="272"/>
        <end position="290"/>
    </location>
</feature>
<dbReference type="FunFam" id="3.30.70.330:FF:000637">
    <property type="entry name" value="Nonsense-mediated mRNA decay protein Upf3, putative"/>
    <property type="match status" value="1"/>
</dbReference>
<name>A0AAD4Q138_9EURO</name>
<dbReference type="InterPro" id="IPR012677">
    <property type="entry name" value="Nucleotide-bd_a/b_plait_sf"/>
</dbReference>
<accession>A0AAD4Q138</accession>
<proteinExistence type="inferred from homology"/>
<evidence type="ECO:0000256" key="6">
    <source>
        <dbReference type="SAM" id="MobiDB-lite"/>
    </source>
</evidence>
<feature type="domain" description="RRM" evidence="7">
    <location>
        <begin position="436"/>
        <end position="510"/>
    </location>
</feature>
<dbReference type="InterPro" id="IPR005120">
    <property type="entry name" value="UPF3_dom"/>
</dbReference>
<keyword evidence="4" id="KW-0539">Nucleus</keyword>
<dbReference type="GO" id="GO:0045727">
    <property type="term" value="P:positive regulation of translation"/>
    <property type="evidence" value="ECO:0007669"/>
    <property type="project" value="TreeGrafter"/>
</dbReference>